<proteinExistence type="predicted"/>
<dbReference type="STRING" id="78410.A0A0N8H6R9"/>
<dbReference type="InterPro" id="IPR017853">
    <property type="entry name" value="GH"/>
</dbReference>
<keyword evidence="3" id="KW-1185">Reference proteome</keyword>
<keyword evidence="1" id="KW-0732">Signal</keyword>
<gene>
    <name evidence="2" type="ORF">AK830_g6845</name>
</gene>
<protein>
    <recommendedName>
        <fullName evidence="4">Beta-glucuronidase C-terminal domain-containing protein</fullName>
    </recommendedName>
</protein>
<evidence type="ECO:0008006" key="4">
    <source>
        <dbReference type="Google" id="ProtNLM"/>
    </source>
</evidence>
<dbReference type="EMBL" id="LKCW01000099">
    <property type="protein sequence ID" value="KPM39740.1"/>
    <property type="molecule type" value="Genomic_DNA"/>
</dbReference>
<feature type="chain" id="PRO_5012429842" description="Beta-glucuronidase C-terminal domain-containing protein" evidence="1">
    <location>
        <begin position="16"/>
        <end position="471"/>
    </location>
</feature>
<organism evidence="2 3">
    <name type="scientific">Neonectria ditissima</name>
    <dbReference type="NCBI Taxonomy" id="78410"/>
    <lineage>
        <taxon>Eukaryota</taxon>
        <taxon>Fungi</taxon>
        <taxon>Dikarya</taxon>
        <taxon>Ascomycota</taxon>
        <taxon>Pezizomycotina</taxon>
        <taxon>Sordariomycetes</taxon>
        <taxon>Hypocreomycetidae</taxon>
        <taxon>Hypocreales</taxon>
        <taxon>Nectriaceae</taxon>
        <taxon>Neonectria</taxon>
    </lineage>
</organism>
<evidence type="ECO:0000256" key="1">
    <source>
        <dbReference type="SAM" id="SignalP"/>
    </source>
</evidence>
<sequence>MRVASILSCATLVAGAVIPDKSTLDERTSGTVEKRASGTATVNLAVTQGTPQNLGDGFIYGFPDNADGSANTAIPSELRSGSGFNYCRAGGAQLPSPSLGYASGQLQGRLMSFLSNYRTCRASGARFQLLVHDLWGADGVQGSGFKYPGDGGSWTSFDDFMGQVIAFIKNNNMQDGLELDLWNEPDSTLFWNADYQQYLNTWTRMYTRFKSELSALPITGPSISVPPDTGNTFWTRWLDHVKSTNTVPDIYTYHLLGLDFTVRAAQDTFKSMLSARGLTYKKVIVNEYGAAAGGDQTNAGSVWYLANFERQNIGGLRAHWGMGASNLHNGMAGLVNFSGSSYFRAAQWWVYNYYSKSMVGNRVATTSSGDGVFEVYATRGSTKDSVKLITGLRPNFGVRTYDVTIKGLSAVGVTGGTVKVRTKRFNHVEWNEEGPAPTDLGVVEHTVSSDQITFFVTPDNQYTAYAFEFVN</sequence>
<evidence type="ECO:0000313" key="2">
    <source>
        <dbReference type="EMBL" id="KPM39740.1"/>
    </source>
</evidence>
<reference evidence="2 3" key="1">
    <citation type="submission" date="2015-09" db="EMBL/GenBank/DDBJ databases">
        <title>Draft genome of a European isolate of the apple canker pathogen Neonectria ditissima.</title>
        <authorList>
            <person name="Gomez-Cortecero A."/>
            <person name="Harrison R.J."/>
            <person name="Armitage A.D."/>
        </authorList>
    </citation>
    <scope>NUCLEOTIDE SEQUENCE [LARGE SCALE GENOMIC DNA]</scope>
    <source>
        <strain evidence="2 3">R09/05</strain>
    </source>
</reference>
<evidence type="ECO:0000313" key="3">
    <source>
        <dbReference type="Proteomes" id="UP000050424"/>
    </source>
</evidence>
<feature type="signal peptide" evidence="1">
    <location>
        <begin position="1"/>
        <end position="15"/>
    </location>
</feature>
<dbReference type="AlphaFoldDB" id="A0A0N8H6R9"/>
<dbReference type="OrthoDB" id="3445803at2759"/>
<comment type="caution">
    <text evidence="2">The sequence shown here is derived from an EMBL/GenBank/DDBJ whole genome shotgun (WGS) entry which is preliminary data.</text>
</comment>
<accession>A0A0N8H6R9</accession>
<dbReference type="SUPFAM" id="SSF51445">
    <property type="entry name" value="(Trans)glycosidases"/>
    <property type="match status" value="1"/>
</dbReference>
<dbReference type="Proteomes" id="UP000050424">
    <property type="component" value="Unassembled WGS sequence"/>
</dbReference>
<name>A0A0N8H6R9_9HYPO</name>
<dbReference type="Gene3D" id="3.20.20.80">
    <property type="entry name" value="Glycosidases"/>
    <property type="match status" value="1"/>
</dbReference>